<comment type="caution">
    <text evidence="2">The sequence shown here is derived from an EMBL/GenBank/DDBJ whole genome shotgun (WGS) entry which is preliminary data.</text>
</comment>
<evidence type="ECO:0000313" key="3">
    <source>
        <dbReference type="Proteomes" id="UP000076837"/>
    </source>
</evidence>
<dbReference type="PANTHER" id="PTHR38790">
    <property type="entry name" value="2EXR DOMAIN-CONTAINING PROTEIN-RELATED"/>
    <property type="match status" value="1"/>
</dbReference>
<accession>A0A163JRV3</accession>
<protein>
    <recommendedName>
        <fullName evidence="1">DUF7730 domain-containing protein</fullName>
    </recommendedName>
</protein>
<organism evidence="2 3">
    <name type="scientific">Didymella rabiei</name>
    <name type="common">Chickpea ascochyta blight fungus</name>
    <name type="synonym">Mycosphaerella rabiei</name>
    <dbReference type="NCBI Taxonomy" id="5454"/>
    <lineage>
        <taxon>Eukaryota</taxon>
        <taxon>Fungi</taxon>
        <taxon>Dikarya</taxon>
        <taxon>Ascomycota</taxon>
        <taxon>Pezizomycotina</taxon>
        <taxon>Dothideomycetes</taxon>
        <taxon>Pleosporomycetidae</taxon>
        <taxon>Pleosporales</taxon>
        <taxon>Pleosporineae</taxon>
        <taxon>Didymellaceae</taxon>
        <taxon>Ascochyta</taxon>
    </lineage>
</organism>
<gene>
    <name evidence="2" type="ORF">ST47_g2389</name>
</gene>
<feature type="domain" description="DUF7730" evidence="1">
    <location>
        <begin position="142"/>
        <end position="263"/>
    </location>
</feature>
<sequence>MQETLTFISSPPNNYVSIGDWRRDSVNSAHLIYSEAFLYQAAAKNAQQNSRLTSVVRVTSAMTNALHGVLHAIDTITNAPALLSARLLDPVPIRPPKQSASDLTPPRAVSRKRRLTLPLDAPVSVPSKAKWLGKAGHQRTCDQAQSPIMRLPAELRSEIWKYVVLGKSNGVVEIGWRSKGHSHGRASAYKVSFDKPRDEWGPGLLGMLCSCRVIYSETIHLIYSLPIFSFHYQNVETLFAFLGALLPHRRDQIRILDLRWLGQCKMPNDTPQPQPHQMNRGWSYTRISNIRALSELPRPAVGRSNAGFVNPDLVIDDVLGRMKGLEMGGVMWGCRSTGCFRQGEDGAALADVFVNVMPRVAPRANQAEYVGF</sequence>
<dbReference type="InterPro" id="IPR056632">
    <property type="entry name" value="DUF7730"/>
</dbReference>
<dbReference type="Proteomes" id="UP000076837">
    <property type="component" value="Unassembled WGS sequence"/>
</dbReference>
<dbReference type="EMBL" id="JYNV01000103">
    <property type="protein sequence ID" value="KZM26547.1"/>
    <property type="molecule type" value="Genomic_DNA"/>
</dbReference>
<dbReference type="AlphaFoldDB" id="A0A163JRV3"/>
<keyword evidence="3" id="KW-1185">Reference proteome</keyword>
<evidence type="ECO:0000259" key="1">
    <source>
        <dbReference type="Pfam" id="PF24864"/>
    </source>
</evidence>
<dbReference type="Pfam" id="PF24864">
    <property type="entry name" value="DUF7730"/>
    <property type="match status" value="1"/>
</dbReference>
<reference evidence="2 3" key="1">
    <citation type="journal article" date="2016" name="Sci. Rep.">
        <title>Draft genome sequencing and secretome analysis of fungal phytopathogen Ascochyta rabiei provides insight into the necrotrophic effector repertoire.</title>
        <authorList>
            <person name="Verma S."/>
            <person name="Gazara R.K."/>
            <person name="Nizam S."/>
            <person name="Parween S."/>
            <person name="Chattopadhyay D."/>
            <person name="Verma P.K."/>
        </authorList>
    </citation>
    <scope>NUCLEOTIDE SEQUENCE [LARGE SCALE GENOMIC DNA]</scope>
    <source>
        <strain evidence="2 3">ArDII</strain>
    </source>
</reference>
<name>A0A163JRV3_DIDRA</name>
<proteinExistence type="predicted"/>
<evidence type="ECO:0000313" key="2">
    <source>
        <dbReference type="EMBL" id="KZM26547.1"/>
    </source>
</evidence>